<evidence type="ECO:0000313" key="2">
    <source>
        <dbReference type="Proteomes" id="UP000324800"/>
    </source>
</evidence>
<evidence type="ECO:0000313" key="1">
    <source>
        <dbReference type="EMBL" id="KAA6393717.1"/>
    </source>
</evidence>
<dbReference type="EMBL" id="SNRW01002158">
    <property type="protein sequence ID" value="KAA6393717.1"/>
    <property type="molecule type" value="Genomic_DNA"/>
</dbReference>
<comment type="caution">
    <text evidence="1">The sequence shown here is derived from an EMBL/GenBank/DDBJ whole genome shotgun (WGS) entry which is preliminary data.</text>
</comment>
<organism evidence="1 2">
    <name type="scientific">Streblomastix strix</name>
    <dbReference type="NCBI Taxonomy" id="222440"/>
    <lineage>
        <taxon>Eukaryota</taxon>
        <taxon>Metamonada</taxon>
        <taxon>Preaxostyla</taxon>
        <taxon>Oxymonadida</taxon>
        <taxon>Streblomastigidae</taxon>
        <taxon>Streblomastix</taxon>
    </lineage>
</organism>
<reference evidence="1 2" key="1">
    <citation type="submission" date="2019-03" db="EMBL/GenBank/DDBJ databases">
        <title>Single cell metagenomics reveals metabolic interactions within the superorganism composed of flagellate Streblomastix strix and complex community of Bacteroidetes bacteria on its surface.</title>
        <authorList>
            <person name="Treitli S.C."/>
            <person name="Kolisko M."/>
            <person name="Husnik F."/>
            <person name="Keeling P."/>
            <person name="Hampl V."/>
        </authorList>
    </citation>
    <scope>NUCLEOTIDE SEQUENCE [LARGE SCALE GENOMIC DNA]</scope>
    <source>
        <strain evidence="1">ST1C</strain>
    </source>
</reference>
<dbReference type="OrthoDB" id="10265837at2759"/>
<dbReference type="AlphaFoldDB" id="A0A5J4WFF5"/>
<protein>
    <recommendedName>
        <fullName evidence="3">Tyr recombinase domain-containing protein</fullName>
    </recommendedName>
</protein>
<evidence type="ECO:0008006" key="3">
    <source>
        <dbReference type="Google" id="ProtNLM"/>
    </source>
</evidence>
<dbReference type="Proteomes" id="UP000324800">
    <property type="component" value="Unassembled WGS sequence"/>
</dbReference>
<sequence>MRTRLTEQSVEVVIKAMSTESWRKRKVGVHLIEENIDEKNLSLDEMKDVRPDVIMVNKLTWRNEKRGVRSVADMQKIRAHGWEGGKQKISYSIALFVVFMAARMTELTRMKRKDILIDGQRMMLQTKIKKSRKLREYMIELKRQGTENCPVGALDKWMKDENC</sequence>
<accession>A0A5J4WFF5</accession>
<proteinExistence type="predicted"/>
<gene>
    <name evidence="1" type="ORF">EZS28_010753</name>
</gene>
<name>A0A5J4WFF5_9EUKA</name>